<dbReference type="AlphaFoldDB" id="A0A502DP50"/>
<accession>A0A502DP50</accession>
<dbReference type="OrthoDB" id="9133279at2"/>
<dbReference type="Proteomes" id="UP000319212">
    <property type="component" value="Unassembled WGS sequence"/>
</dbReference>
<dbReference type="Pfam" id="PF16137">
    <property type="entry name" value="DUF4845"/>
    <property type="match status" value="1"/>
</dbReference>
<name>A0A502DP50_9BURK</name>
<comment type="caution">
    <text evidence="1">The sequence shown here is derived from an EMBL/GenBank/DDBJ whole genome shotgun (WGS) entry which is preliminary data.</text>
</comment>
<sequence>MAKRAYRSISAAKQRGISFIGLLFVAVVLACVGVVVAQVIPTLIEYQAIGKAATKAAEGSTVPEVRAIFDRAQAIDDFKSVSGKDLDVQKVGDKVVVAFAYDREIHLFGPAYLVLKYKGQGQSR</sequence>
<organism evidence="1 2">
    <name type="scientific">Variovorax guangxiensis</name>
    <dbReference type="NCBI Taxonomy" id="1775474"/>
    <lineage>
        <taxon>Bacteria</taxon>
        <taxon>Pseudomonadati</taxon>
        <taxon>Pseudomonadota</taxon>
        <taxon>Betaproteobacteria</taxon>
        <taxon>Burkholderiales</taxon>
        <taxon>Comamonadaceae</taxon>
        <taxon>Variovorax</taxon>
    </lineage>
</organism>
<evidence type="ECO:0000313" key="2">
    <source>
        <dbReference type="Proteomes" id="UP000319212"/>
    </source>
</evidence>
<dbReference type="EMBL" id="RCZI01000004">
    <property type="protein sequence ID" value="TPG25876.1"/>
    <property type="molecule type" value="Genomic_DNA"/>
</dbReference>
<gene>
    <name evidence="1" type="ORF">EAH82_15795</name>
</gene>
<dbReference type="PROSITE" id="PS51257">
    <property type="entry name" value="PROKAR_LIPOPROTEIN"/>
    <property type="match status" value="1"/>
</dbReference>
<dbReference type="InterPro" id="IPR032314">
    <property type="entry name" value="DUF4845"/>
</dbReference>
<proteinExistence type="predicted"/>
<reference evidence="1 2" key="1">
    <citation type="journal article" date="2019" name="Environ. Microbiol.">
        <title>Species interactions and distinct microbial communities in high Arctic permafrost affected cryosols are associated with the CH4 and CO2 gas fluxes.</title>
        <authorList>
            <person name="Altshuler I."/>
            <person name="Hamel J."/>
            <person name="Turney S."/>
            <person name="Magnuson E."/>
            <person name="Levesque R."/>
            <person name="Greer C."/>
            <person name="Whyte L.G."/>
        </authorList>
    </citation>
    <scope>NUCLEOTIDE SEQUENCE [LARGE SCALE GENOMIC DNA]</scope>
    <source>
        <strain evidence="1 2">S06.C</strain>
    </source>
</reference>
<protein>
    <submittedName>
        <fullName evidence="1">DUF4845 domain-containing protein</fullName>
    </submittedName>
</protein>
<dbReference type="RefSeq" id="WP_140843283.1">
    <property type="nucleotide sequence ID" value="NZ_RCZI01000004.1"/>
</dbReference>
<evidence type="ECO:0000313" key="1">
    <source>
        <dbReference type="EMBL" id="TPG25876.1"/>
    </source>
</evidence>